<keyword evidence="2" id="KW-1185">Reference proteome</keyword>
<sequence length="92" mass="10428">MFQLRNRDSVGCHGAAHAKLEALTDETPGALKMIHFAGLLARSRELSHDAFGSRRNWQSRSHFKARNGTHAHPFSRRSIARFPSLGTLEYHF</sequence>
<organism evidence="1 2">
    <name type="scientific">Bradyrhizobium hipponense</name>
    <dbReference type="NCBI Taxonomy" id="2605638"/>
    <lineage>
        <taxon>Bacteria</taxon>
        <taxon>Pseudomonadati</taxon>
        <taxon>Pseudomonadota</taxon>
        <taxon>Alphaproteobacteria</taxon>
        <taxon>Hyphomicrobiales</taxon>
        <taxon>Nitrobacteraceae</taxon>
        <taxon>Bradyrhizobium</taxon>
    </lineage>
</organism>
<gene>
    <name evidence="1" type="ORF">FXV83_02640</name>
</gene>
<reference evidence="1 2" key="1">
    <citation type="submission" date="2019-08" db="EMBL/GenBank/DDBJ databases">
        <title>Bradyrhizobium hipponensis sp. nov., a rhizobium isolated from a Lupinus angustifolius root nodule in Tunisia.</title>
        <authorList>
            <person name="Off K."/>
            <person name="Rejili M."/>
            <person name="Mars M."/>
            <person name="Brachmann A."/>
            <person name="Marin M."/>
        </authorList>
    </citation>
    <scope>NUCLEOTIDE SEQUENCE [LARGE SCALE GENOMIC DNA]</scope>
    <source>
        <strain evidence="2">aSej3</strain>
    </source>
</reference>
<name>A0A5S4YUY3_9BRAD</name>
<evidence type="ECO:0000313" key="1">
    <source>
        <dbReference type="EMBL" id="TYO68170.1"/>
    </source>
</evidence>
<comment type="caution">
    <text evidence="1">The sequence shown here is derived from an EMBL/GenBank/DDBJ whole genome shotgun (WGS) entry which is preliminary data.</text>
</comment>
<dbReference type="RefSeq" id="WP_148737486.1">
    <property type="nucleotide sequence ID" value="NZ_VSTH01000013.1"/>
</dbReference>
<proteinExistence type="predicted"/>
<dbReference type="Proteomes" id="UP000324797">
    <property type="component" value="Unassembled WGS sequence"/>
</dbReference>
<dbReference type="AlphaFoldDB" id="A0A5S4YUY3"/>
<protein>
    <submittedName>
        <fullName evidence="1">Uncharacterized protein</fullName>
    </submittedName>
</protein>
<accession>A0A5S4YUY3</accession>
<evidence type="ECO:0000313" key="2">
    <source>
        <dbReference type="Proteomes" id="UP000324797"/>
    </source>
</evidence>
<dbReference type="EMBL" id="VSTH01000013">
    <property type="protein sequence ID" value="TYO68170.1"/>
    <property type="molecule type" value="Genomic_DNA"/>
</dbReference>